<accession>A0A1B2AMU9</accession>
<sequence>MANAKKTVQTIKHKGRKYLVIHGSVTLKLLKRAGKPHWFTLEDGKGSDVKRHKGFWEALAAYDKRRDELGLSDGAVAESATHRAAVAEFLQAELEVPADANA</sequence>
<evidence type="ECO:0000313" key="1">
    <source>
        <dbReference type="EMBL" id="ANY29018.1"/>
    </source>
</evidence>
<reference evidence="1 2" key="1">
    <citation type="submission" date="2016-06" db="EMBL/GenBank/DDBJ databases">
        <title>Complete Genome Sequences of Pseudomonas fluorescens Bacteriophages Isolated from Omaha, NE Freshwater Samples.</title>
        <authorList>
            <person name="Lu G."/>
            <person name="Luhr J."/>
            <person name="Stoecklein A."/>
            <person name="Warner P."/>
            <person name="Tapprich W."/>
        </authorList>
    </citation>
    <scope>NUCLEOTIDE SEQUENCE [LARGE SCALE GENOMIC DNA]</scope>
</reference>
<organism evidence="1 2">
    <name type="scientific">Pseudomonas phage UNO-SLW4</name>
    <dbReference type="NCBI Taxonomy" id="1874531"/>
    <lineage>
        <taxon>Viruses</taxon>
        <taxon>Duplodnaviria</taxon>
        <taxon>Heunggongvirae</taxon>
        <taxon>Uroviricota</taxon>
        <taxon>Caudoviricetes</taxon>
        <taxon>Autographivirales</taxon>
        <taxon>Autotranscriptaviridae</taxon>
        <taxon>Studiervirinae</taxon>
        <taxon>Unosvirus</taxon>
        <taxon>Unosvirus UNOSLW1</taxon>
        <taxon>Pifdecavirus UNOSLW1</taxon>
    </lineage>
</organism>
<dbReference type="EMBL" id="KX449363">
    <property type="protein sequence ID" value="ANY29018.1"/>
    <property type="molecule type" value="Genomic_DNA"/>
</dbReference>
<evidence type="ECO:0000313" key="2">
    <source>
        <dbReference type="Proteomes" id="UP000230494"/>
    </source>
</evidence>
<protein>
    <submittedName>
        <fullName evidence="1">Uncharacterized protein</fullName>
    </submittedName>
</protein>
<proteinExistence type="predicted"/>
<name>A0A1B2AMU9_9CAUD</name>
<dbReference type="Proteomes" id="UP000230494">
    <property type="component" value="Segment"/>
</dbReference>
<gene>
    <name evidence="1" type="ORF">UNOSLW4_0015</name>
</gene>